<dbReference type="EMBL" id="CABITT030000007">
    <property type="protein sequence ID" value="VVB10204.1"/>
    <property type="molecule type" value="Genomic_DNA"/>
</dbReference>
<proteinExistence type="predicted"/>
<name>A0A565C9D0_9BRAS</name>
<dbReference type="AlphaFoldDB" id="A0A565C9D0"/>
<dbReference type="Proteomes" id="UP000489600">
    <property type="component" value="Unassembled WGS sequence"/>
</dbReference>
<dbReference type="OrthoDB" id="1112972at2759"/>
<organism evidence="1 2">
    <name type="scientific">Arabis nemorensis</name>
    <dbReference type="NCBI Taxonomy" id="586526"/>
    <lineage>
        <taxon>Eukaryota</taxon>
        <taxon>Viridiplantae</taxon>
        <taxon>Streptophyta</taxon>
        <taxon>Embryophyta</taxon>
        <taxon>Tracheophyta</taxon>
        <taxon>Spermatophyta</taxon>
        <taxon>Magnoliopsida</taxon>
        <taxon>eudicotyledons</taxon>
        <taxon>Gunneridae</taxon>
        <taxon>Pentapetalae</taxon>
        <taxon>rosids</taxon>
        <taxon>malvids</taxon>
        <taxon>Brassicales</taxon>
        <taxon>Brassicaceae</taxon>
        <taxon>Arabideae</taxon>
        <taxon>Arabis</taxon>
    </lineage>
</organism>
<accession>A0A565C9D0</accession>
<reference evidence="1" key="1">
    <citation type="submission" date="2019-07" db="EMBL/GenBank/DDBJ databases">
        <authorList>
            <person name="Dittberner H."/>
        </authorList>
    </citation>
    <scope>NUCLEOTIDE SEQUENCE [LARGE SCALE GENOMIC DNA]</scope>
</reference>
<evidence type="ECO:0000313" key="1">
    <source>
        <dbReference type="EMBL" id="VVB10204.1"/>
    </source>
</evidence>
<evidence type="ECO:0000313" key="2">
    <source>
        <dbReference type="Proteomes" id="UP000489600"/>
    </source>
</evidence>
<comment type="caution">
    <text evidence="1">The sequence shown here is derived from an EMBL/GenBank/DDBJ whole genome shotgun (WGS) entry which is preliminary data.</text>
</comment>
<protein>
    <submittedName>
        <fullName evidence="1">Uncharacterized protein</fullName>
    </submittedName>
</protein>
<sequence length="94" mass="10832">MSNDKDNINFDDLTAALKGEDRAGLVNAIKNKLQNLADPYSDVLENLTHKIRRRVEVLPEIQVRKNCHLHFFEFDVHGYAAAKNELLVKHLESY</sequence>
<keyword evidence="2" id="KW-1185">Reference proteome</keyword>
<gene>
    <name evidence="1" type="ORF">ANE_LOCUS20648</name>
</gene>